<dbReference type="GO" id="GO:0000139">
    <property type="term" value="C:Golgi membrane"/>
    <property type="evidence" value="ECO:0007669"/>
    <property type="project" value="UniProtKB-SubCell"/>
</dbReference>
<evidence type="ECO:0000256" key="1">
    <source>
        <dbReference type="ARBA" id="ARBA00004439"/>
    </source>
</evidence>
<dbReference type="SUPFAM" id="SSF103481">
    <property type="entry name" value="Multidrug resistance efflux transporter EmrE"/>
    <property type="match status" value="1"/>
</dbReference>
<evidence type="ECO:0000256" key="8">
    <source>
        <dbReference type="ARBA" id="ARBA00023329"/>
    </source>
</evidence>
<keyword evidence="8 9" id="KW-0968">Cytoplasmic vesicle</keyword>
<dbReference type="GO" id="GO:0055085">
    <property type="term" value="P:transmembrane transport"/>
    <property type="evidence" value="ECO:0007669"/>
    <property type="project" value="InterPro"/>
</dbReference>
<feature type="transmembrane region" description="Helical" evidence="9">
    <location>
        <begin position="330"/>
        <end position="349"/>
    </location>
</feature>
<evidence type="ECO:0000256" key="4">
    <source>
        <dbReference type="ARBA" id="ARBA00022692"/>
    </source>
</evidence>
<keyword evidence="6 9" id="KW-0333">Golgi apparatus</keyword>
<dbReference type="InterPro" id="IPR050186">
    <property type="entry name" value="TPT_transporter"/>
</dbReference>
<reference evidence="10 11" key="1">
    <citation type="submission" date="2014-04" db="EMBL/GenBank/DDBJ databases">
        <authorList>
            <consortium name="DOE Joint Genome Institute"/>
            <person name="Kuo A."/>
            <person name="Kohler A."/>
            <person name="Costa M.D."/>
            <person name="Nagy L.G."/>
            <person name="Floudas D."/>
            <person name="Copeland A."/>
            <person name="Barry K.W."/>
            <person name="Cichocki N."/>
            <person name="Veneault-Fourrey C."/>
            <person name="LaButti K."/>
            <person name="Lindquist E.A."/>
            <person name="Lipzen A."/>
            <person name="Lundell T."/>
            <person name="Morin E."/>
            <person name="Murat C."/>
            <person name="Sun H."/>
            <person name="Tunlid A."/>
            <person name="Henrissat B."/>
            <person name="Grigoriev I.V."/>
            <person name="Hibbett D.S."/>
            <person name="Martin F."/>
            <person name="Nordberg H.P."/>
            <person name="Cantor M.N."/>
            <person name="Hua S.X."/>
        </authorList>
    </citation>
    <scope>NUCLEOTIDE SEQUENCE [LARGE SCALE GENOMIC DNA]</scope>
    <source>
        <strain evidence="10 11">Marx 270</strain>
    </source>
</reference>
<evidence type="ECO:0000256" key="7">
    <source>
        <dbReference type="ARBA" id="ARBA00023136"/>
    </source>
</evidence>
<evidence type="ECO:0000313" key="10">
    <source>
        <dbReference type="EMBL" id="KIO07830.1"/>
    </source>
</evidence>
<evidence type="ECO:0000256" key="6">
    <source>
        <dbReference type="ARBA" id="ARBA00023034"/>
    </source>
</evidence>
<keyword evidence="2 9" id="KW-0813">Transport</keyword>
<protein>
    <recommendedName>
        <fullName evidence="9">GDP-mannose transporter</fullName>
        <shortName evidence="9">GMT</shortName>
    </recommendedName>
</protein>
<dbReference type="GO" id="GO:0005789">
    <property type="term" value="C:endoplasmic reticulum membrane"/>
    <property type="evidence" value="ECO:0007669"/>
    <property type="project" value="UniProtKB-SubCell"/>
</dbReference>
<dbReference type="EMBL" id="KN831959">
    <property type="protein sequence ID" value="KIO07830.1"/>
    <property type="molecule type" value="Genomic_DNA"/>
</dbReference>
<dbReference type="GO" id="GO:0030659">
    <property type="term" value="C:cytoplasmic vesicle membrane"/>
    <property type="evidence" value="ECO:0007669"/>
    <property type="project" value="UniProtKB-SubCell"/>
</dbReference>
<evidence type="ECO:0000256" key="3">
    <source>
        <dbReference type="ARBA" id="ARBA00022597"/>
    </source>
</evidence>
<dbReference type="NCBIfam" id="TIGR00803">
    <property type="entry name" value="nst"/>
    <property type="match status" value="1"/>
</dbReference>
<name>A0A0C3P488_PISTI</name>
<sequence length="371" mass="40780">MANSKETLPEDLAELRRNMATSNQKDNSEVSSPIPSVVCYCIASIMMTIVNKFVVSGRQFNMTFFLLSMQSIVCVACVSTVKKLGIISFRDFDTKDAKTWFPISALLVSVIYTGSKSLQYLSIPIYTIFKNLTIILIAYGEVFWFNGQITRLTMMSFLLMVLSSILAAWVDVNSAVESVGDSSTALAGVSVAMVSDTLRKLNFGYFWMLLNCLTSAAYVLLMRKRIKVTGFSDWDSMFYNNLLSIPVLLLFSMLVEDWGPENLIRNFPAETRKVLLFAIAFSGAAAVGISYSTAWCVRTTSSTTYSMVGALNKLPVAASGMLFFGDPVTFGSTAAIAVGFVAGVVYAIAKNNQKKAEMREVTVLPMSNRKS</sequence>
<feature type="transmembrane region" description="Helical" evidence="9">
    <location>
        <begin position="203"/>
        <end position="221"/>
    </location>
</feature>
<evidence type="ECO:0000256" key="9">
    <source>
        <dbReference type="RuleBase" id="RU367097"/>
    </source>
</evidence>
<evidence type="ECO:0000256" key="5">
    <source>
        <dbReference type="ARBA" id="ARBA00022989"/>
    </source>
</evidence>
<dbReference type="STRING" id="870435.A0A0C3P488"/>
<feature type="transmembrane region" description="Helical" evidence="9">
    <location>
        <begin position="275"/>
        <end position="297"/>
    </location>
</feature>
<comment type="subunit">
    <text evidence="9">Homooligomer.</text>
</comment>
<dbReference type="InterPro" id="IPR037185">
    <property type="entry name" value="EmrE-like"/>
</dbReference>
<feature type="transmembrane region" description="Helical" evidence="9">
    <location>
        <begin position="60"/>
        <end position="78"/>
    </location>
</feature>
<dbReference type="InterPro" id="IPR013657">
    <property type="entry name" value="SCL35B1-4/HUT1"/>
</dbReference>
<keyword evidence="5 9" id="KW-1133">Transmembrane helix</keyword>
<reference evidence="11" key="2">
    <citation type="submission" date="2015-01" db="EMBL/GenBank/DDBJ databases">
        <title>Evolutionary Origins and Diversification of the Mycorrhizal Mutualists.</title>
        <authorList>
            <consortium name="DOE Joint Genome Institute"/>
            <consortium name="Mycorrhizal Genomics Consortium"/>
            <person name="Kohler A."/>
            <person name="Kuo A."/>
            <person name="Nagy L.G."/>
            <person name="Floudas D."/>
            <person name="Copeland A."/>
            <person name="Barry K.W."/>
            <person name="Cichocki N."/>
            <person name="Veneault-Fourrey C."/>
            <person name="LaButti K."/>
            <person name="Lindquist E.A."/>
            <person name="Lipzen A."/>
            <person name="Lundell T."/>
            <person name="Morin E."/>
            <person name="Murat C."/>
            <person name="Riley R."/>
            <person name="Ohm R."/>
            <person name="Sun H."/>
            <person name="Tunlid A."/>
            <person name="Henrissat B."/>
            <person name="Grigoriev I.V."/>
            <person name="Hibbett D.S."/>
            <person name="Martin F."/>
        </authorList>
    </citation>
    <scope>NUCLEOTIDE SEQUENCE [LARGE SCALE GENOMIC DNA]</scope>
    <source>
        <strain evidence="11">Marx 270</strain>
    </source>
</reference>
<dbReference type="Pfam" id="PF08449">
    <property type="entry name" value="UAA"/>
    <property type="match status" value="1"/>
</dbReference>
<accession>A0A0C3P488</accession>
<evidence type="ECO:0000256" key="2">
    <source>
        <dbReference type="ARBA" id="ARBA00022448"/>
    </source>
</evidence>
<feature type="transmembrane region" description="Helical" evidence="9">
    <location>
        <begin position="152"/>
        <end position="170"/>
    </location>
</feature>
<comment type="subcellular location">
    <subcellularLocation>
        <location evidence="1 9">Cytoplasmic vesicle membrane</location>
        <topology evidence="1 9">Multi-pass membrane protein</topology>
    </subcellularLocation>
    <subcellularLocation>
        <location evidence="9">Golgi apparatus membrane</location>
        <topology evidence="9">Multi-pass membrane protein</topology>
    </subcellularLocation>
    <subcellularLocation>
        <location evidence="9">Endoplasmic reticulum membrane</location>
        <topology evidence="9">Multi-pass membrane protein</topology>
    </subcellularLocation>
</comment>
<keyword evidence="11" id="KW-1185">Reference proteome</keyword>
<keyword evidence="9" id="KW-0256">Endoplasmic reticulum</keyword>
<dbReference type="InParanoid" id="A0A0C3P488"/>
<dbReference type="AlphaFoldDB" id="A0A0C3P488"/>
<organism evidence="10 11">
    <name type="scientific">Pisolithus tinctorius Marx 270</name>
    <dbReference type="NCBI Taxonomy" id="870435"/>
    <lineage>
        <taxon>Eukaryota</taxon>
        <taxon>Fungi</taxon>
        <taxon>Dikarya</taxon>
        <taxon>Basidiomycota</taxon>
        <taxon>Agaricomycotina</taxon>
        <taxon>Agaricomycetes</taxon>
        <taxon>Agaricomycetidae</taxon>
        <taxon>Boletales</taxon>
        <taxon>Sclerodermatineae</taxon>
        <taxon>Pisolithaceae</taxon>
        <taxon>Pisolithus</taxon>
    </lineage>
</organism>
<dbReference type="FunCoup" id="A0A0C3P488">
    <property type="interactions" value="193"/>
</dbReference>
<keyword evidence="4 9" id="KW-0812">Transmembrane</keyword>
<dbReference type="PANTHER" id="PTHR11132">
    <property type="entry name" value="SOLUTE CARRIER FAMILY 35"/>
    <property type="match status" value="1"/>
</dbReference>
<keyword evidence="7 9" id="KW-0472">Membrane</keyword>
<dbReference type="OrthoDB" id="417037at2759"/>
<gene>
    <name evidence="10" type="ORF">M404DRAFT_997974</name>
</gene>
<dbReference type="Proteomes" id="UP000054217">
    <property type="component" value="Unassembled WGS sequence"/>
</dbReference>
<comment type="function">
    <text evidence="9">Involved in the import of GDP-mannose from the cytoplasm into the Golgi lumen.</text>
</comment>
<comment type="similarity">
    <text evidence="9">Belongs to the TPT transporter family. SLC35D subfamily.</text>
</comment>
<dbReference type="HOGENOM" id="CLU_025360_1_2_1"/>
<feature type="transmembrane region" description="Helical" evidence="9">
    <location>
        <begin position="34"/>
        <end position="54"/>
    </location>
</feature>
<evidence type="ECO:0000313" key="11">
    <source>
        <dbReference type="Proteomes" id="UP000054217"/>
    </source>
</evidence>
<proteinExistence type="inferred from homology"/>
<feature type="transmembrane region" description="Helical" evidence="9">
    <location>
        <begin position="121"/>
        <end position="140"/>
    </location>
</feature>
<keyword evidence="3 9" id="KW-0762">Sugar transport</keyword>